<feature type="compositionally biased region" description="Basic and acidic residues" evidence="1">
    <location>
        <begin position="96"/>
        <end position="127"/>
    </location>
</feature>
<feature type="region of interest" description="Disordered" evidence="1">
    <location>
        <begin position="96"/>
        <end position="128"/>
    </location>
</feature>
<organism evidence="2 3">
    <name type="scientific">Pogona vitticeps</name>
    <name type="common">central bearded dragon</name>
    <dbReference type="NCBI Taxonomy" id="103695"/>
    <lineage>
        <taxon>Eukaryota</taxon>
        <taxon>Metazoa</taxon>
        <taxon>Chordata</taxon>
        <taxon>Craniata</taxon>
        <taxon>Vertebrata</taxon>
        <taxon>Euteleostomi</taxon>
        <taxon>Lepidosauria</taxon>
        <taxon>Squamata</taxon>
        <taxon>Bifurcata</taxon>
        <taxon>Unidentata</taxon>
        <taxon>Episquamata</taxon>
        <taxon>Toxicofera</taxon>
        <taxon>Iguania</taxon>
        <taxon>Acrodonta</taxon>
        <taxon>Agamidae</taxon>
        <taxon>Amphibolurinae</taxon>
        <taxon>Pogona</taxon>
    </lineage>
</organism>
<dbReference type="RefSeq" id="XP_072837446.1">
    <property type="nucleotide sequence ID" value="XM_072981345.1"/>
</dbReference>
<dbReference type="GeneID" id="140702328"/>
<dbReference type="Proteomes" id="UP001652642">
    <property type="component" value="Chromosome 11"/>
</dbReference>
<sequence>MEERKQGGLKQTRELKVPVYELKSVMVEVHEPPEEKEPELEAGLRSSASLRGDFLQSEFRTWVTIWSKETGGGRLKDECQWILIILFFNLQHSIKTGEPEGPAEDRESLPEQHPSEKQQLHEEHPSEKLQLLMPKEVSPSWNSLMVEAPTSPRSSLGVYAESLPSNPERYSLFSAQGWGAMAGCVRGAGQITPRLVLAIGS</sequence>
<protein>
    <submittedName>
        <fullName evidence="3">Uncharacterized protein</fullName>
    </submittedName>
</protein>
<gene>
    <name evidence="3" type="primary">LOC140702328</name>
</gene>
<keyword evidence="2" id="KW-1185">Reference proteome</keyword>
<proteinExistence type="predicted"/>
<name>A0ABM5EWB7_9SAUR</name>
<evidence type="ECO:0000313" key="3">
    <source>
        <dbReference type="RefSeq" id="XP_072837446.1"/>
    </source>
</evidence>
<accession>A0ABM5EWB7</accession>
<evidence type="ECO:0000313" key="2">
    <source>
        <dbReference type="Proteomes" id="UP001652642"/>
    </source>
</evidence>
<evidence type="ECO:0000256" key="1">
    <source>
        <dbReference type="SAM" id="MobiDB-lite"/>
    </source>
</evidence>
<reference evidence="3" key="1">
    <citation type="submission" date="2025-08" db="UniProtKB">
        <authorList>
            <consortium name="RefSeq"/>
        </authorList>
    </citation>
    <scope>IDENTIFICATION</scope>
</reference>